<organism evidence="1">
    <name type="scientific">Rhizophagus irregularis (strain DAOM 181602 / DAOM 197198 / MUCL 43194)</name>
    <name type="common">Arbuscular mycorrhizal fungus</name>
    <name type="synonym">Glomus intraradices</name>
    <dbReference type="NCBI Taxonomy" id="747089"/>
    <lineage>
        <taxon>Eukaryota</taxon>
        <taxon>Fungi</taxon>
        <taxon>Fungi incertae sedis</taxon>
        <taxon>Mucoromycota</taxon>
        <taxon>Glomeromycotina</taxon>
        <taxon>Glomeromycetes</taxon>
        <taxon>Glomerales</taxon>
        <taxon>Glomeraceae</taxon>
        <taxon>Rhizophagus</taxon>
    </lineage>
</organism>
<accession>U9SQQ5</accession>
<gene>
    <name evidence="1" type="ORF">GLOINDRAFT_11583</name>
</gene>
<dbReference type="AlphaFoldDB" id="U9SQQ5"/>
<sequence length="111" mass="13092">MDEDMGKSPKPLSTIPRSKEEHEDFTNLNNEFREHFDKISKENEVVTETKKIKEIRNADKDNINENKKRVVATQDRGLLMCAWNWLKIKWTIGYFPEFRATIGYISNKSVD</sequence>
<name>U9SQQ5_RHIID</name>
<dbReference type="HOGENOM" id="CLU_2159761_0_0_1"/>
<dbReference type="EMBL" id="KI299618">
    <property type="protein sequence ID" value="ERZ97441.1"/>
    <property type="molecule type" value="Genomic_DNA"/>
</dbReference>
<evidence type="ECO:0000313" key="1">
    <source>
        <dbReference type="EMBL" id="ERZ97441.1"/>
    </source>
</evidence>
<reference evidence="1" key="1">
    <citation type="submission" date="2013-07" db="EMBL/GenBank/DDBJ databases">
        <title>The genome of an arbuscular mycorrhizal fungus provides insights into the evolution of the oldest plant symbiosis.</title>
        <authorList>
            <consortium name="DOE Joint Genome Institute"/>
            <person name="Tisserant E."/>
            <person name="Malbreil M."/>
            <person name="Kuo A."/>
            <person name="Kohler A."/>
            <person name="Symeonidi A."/>
            <person name="Balestrini R."/>
            <person name="Charron P."/>
            <person name="Duensing N."/>
            <person name="Frei-dit-Frey N."/>
            <person name="Gianinazzi-Pearson V."/>
            <person name="Gilbert B."/>
            <person name="Handa Y."/>
            <person name="Hijri M."/>
            <person name="Kaul R."/>
            <person name="Kawaguchi M."/>
            <person name="Krajinski F."/>
            <person name="Lammers P."/>
            <person name="Lapierre D."/>
            <person name="Masclaux F.G."/>
            <person name="Murat C."/>
            <person name="Morin E."/>
            <person name="Ndikumana S."/>
            <person name="Pagni M."/>
            <person name="Petitpierre D."/>
            <person name="Requena N."/>
            <person name="Rosikiewicz P."/>
            <person name="Riley R."/>
            <person name="Saito K."/>
            <person name="San Clemente H."/>
            <person name="Shapiro H."/>
            <person name="van Tuinen D."/>
            <person name="Becard G."/>
            <person name="Bonfante P."/>
            <person name="Paszkowski U."/>
            <person name="Shachar-Hill Y."/>
            <person name="Young J.P."/>
            <person name="Sanders I.R."/>
            <person name="Henrissat B."/>
            <person name="Rensing S.A."/>
            <person name="Grigoriev I.V."/>
            <person name="Corradi N."/>
            <person name="Roux C."/>
            <person name="Martin F."/>
        </authorList>
    </citation>
    <scope>NUCLEOTIDE SEQUENCE</scope>
    <source>
        <strain evidence="1">DAOM 197198</strain>
    </source>
</reference>
<proteinExistence type="predicted"/>
<protein>
    <submittedName>
        <fullName evidence="1">Uncharacterized protein</fullName>
    </submittedName>
</protein>